<keyword evidence="1" id="KW-0812">Transmembrane</keyword>
<evidence type="ECO:0000313" key="2">
    <source>
        <dbReference type="EMBL" id="AXE60920.1"/>
    </source>
</evidence>
<accession>A0A2Z5IQG8</accession>
<dbReference type="RefSeq" id="WP_114191021.1">
    <property type="nucleotide sequence ID" value="NZ_CP029295.1"/>
</dbReference>
<keyword evidence="1" id="KW-0472">Membrane</keyword>
<feature type="transmembrane region" description="Helical" evidence="1">
    <location>
        <begin position="12"/>
        <end position="30"/>
    </location>
</feature>
<dbReference type="KEGG" id="mpho:DA803_02335"/>
<gene>
    <name evidence="2" type="ORF">DA803_02335</name>
</gene>
<organism evidence="2 3">
    <name type="scientific">[Mycoplasma] phocae</name>
    <dbReference type="NCBI Taxonomy" id="142651"/>
    <lineage>
        <taxon>Bacteria</taxon>
        <taxon>Bacillati</taxon>
        <taxon>Mycoplasmatota</taxon>
        <taxon>Mycoplasmoidales</taxon>
        <taxon>Metamycoplasmataceae</taxon>
        <taxon>Metamycoplasma</taxon>
    </lineage>
</organism>
<dbReference type="OrthoDB" id="397115at2"/>
<dbReference type="EMBL" id="CP029295">
    <property type="protein sequence ID" value="AXE60920.1"/>
    <property type="molecule type" value="Genomic_DNA"/>
</dbReference>
<feature type="transmembrane region" description="Helical" evidence="1">
    <location>
        <begin position="65"/>
        <end position="90"/>
    </location>
</feature>
<reference evidence="2 3" key="1">
    <citation type="submission" date="2018-05" db="EMBL/GenBank/DDBJ databases">
        <title>Annotation of the Mycoplasma phocidae genome.</title>
        <authorList>
            <person name="Brown D.R."/>
            <person name="Kutish G.F."/>
            <person name="Frasca S.Jr."/>
        </authorList>
    </citation>
    <scope>NUCLEOTIDE SEQUENCE [LARGE SCALE GENOMIC DNA]</scope>
    <source>
        <strain evidence="2 3">105</strain>
    </source>
</reference>
<evidence type="ECO:0000313" key="3">
    <source>
        <dbReference type="Proteomes" id="UP000252477"/>
    </source>
</evidence>
<evidence type="ECO:0000256" key="1">
    <source>
        <dbReference type="SAM" id="Phobius"/>
    </source>
</evidence>
<sequence length="362" mass="42023">MNDNTQTSRISLIALLILIAAFVFVLYRSIKLVINFKNSIIKTKEVLGQELITKYVQGLRVKSNAFYNILFTEFLWLIVIIISAILIARVPSGDNSQQSSLSTLYAIIGLSLVGLIATNLAILYLYLTGFNSTQYKHSQKNLESELVSMKYTKEIKDETFPDEIRIDVAKINKANPLVPKVLANFILAYNKKIGNQKIPLQKRYFEYLNQIFKIRFFNESLDFIEQQQAQEHKILGFVGDNSTTSIANMSPIQKEIAWMEKMDKKVKLIKETSRLEQMDKKEFAKKYDEYLYTVRSQDPAYQQIQKNNWLTYRDSDIEDLFYNPNTPITYSLDLGNSSNEKNLVDFLNEYKNYLEAKFFSNL</sequence>
<feature type="transmembrane region" description="Helical" evidence="1">
    <location>
        <begin position="102"/>
        <end position="127"/>
    </location>
</feature>
<dbReference type="Proteomes" id="UP000252477">
    <property type="component" value="Chromosome"/>
</dbReference>
<protein>
    <submittedName>
        <fullName evidence="2">Uncharacterized protein</fullName>
    </submittedName>
</protein>
<dbReference type="AlphaFoldDB" id="A0A2Z5IQG8"/>
<proteinExistence type="predicted"/>
<keyword evidence="3" id="KW-1185">Reference proteome</keyword>
<name>A0A2Z5IQG8_9BACT</name>
<keyword evidence="1" id="KW-1133">Transmembrane helix</keyword>